<dbReference type="InterPro" id="IPR007119">
    <property type="entry name" value="Phage_tail_spike_N"/>
</dbReference>
<dbReference type="InterPro" id="IPR044051">
    <property type="entry name" value="Prophage_tail_N"/>
</dbReference>
<name>A0ABX3CMA8_9BACI</name>
<dbReference type="Pfam" id="PF18994">
    <property type="entry name" value="Prophage_tailD1"/>
    <property type="match status" value="1"/>
</dbReference>
<dbReference type="EMBL" id="MBRJ01000046">
    <property type="protein sequence ID" value="OHX43430.1"/>
    <property type="molecule type" value="Genomic_DNA"/>
</dbReference>
<dbReference type="Pfam" id="PF06605">
    <property type="entry name" value="Prophage_tail"/>
    <property type="match status" value="1"/>
</dbReference>
<evidence type="ECO:0008006" key="5">
    <source>
        <dbReference type="Google" id="ProtNLM"/>
    </source>
</evidence>
<feature type="domain" description="Prophage endopeptidase tail N-terminal" evidence="2">
    <location>
        <begin position="5"/>
        <end position="78"/>
    </location>
</feature>
<evidence type="ECO:0000259" key="1">
    <source>
        <dbReference type="Pfam" id="PF06605"/>
    </source>
</evidence>
<dbReference type="RefSeq" id="WP_071159244.1">
    <property type="nucleotide sequence ID" value="NZ_MBRJ01000046.1"/>
</dbReference>
<sequence length="667" mass="74939">MLVVTDLAGNSEVLTDINGVEVNEEVNGDFSISFTSFFTERNAHSYPLAQEEATVELEGHEYRIKKMDEIRNRKTVHARHIFFDLIDNQIYTINGGTKTVDEFFTIALEGTSWTFENVDVMGSKLIPNFGEDNTLSLIRLICQVFECEVKIDPNRHLKIYKEIGEDNDEQFRYKHNIKTLKKSVDTSKLATVIKGYGGDGLEVTYTSPNVSIYGERHAEPVRDERFTLAESLLERCKQELIDVPEVSIELEVTQLGFNAGLGDKVWTIYEPMNIEFQQRILARKWFPFTNRRPVVTLSNKKKTFSDLLTETRIEINENKKQTRSKFEQTNERINMEVEAIGGEFQSVRSQLEIQAGQISSKVEQRDYNGNTITSLITQDAYSISFLAQQLNLQGLVTFTNLETPGQTVIDGGNLKTNSVAAEKFYGNIFNVGNGVTSTNLKLTTSDSDVHQIISNQAMGFLIASSGSMRLRSNSGNGIYTSGGPFVMESGMRVDGGVADFNVHVDANSLNAGSITLGGLNVATQNWVANLIPSDPVSWYNTYNIRRGGAGIKFLYGSSTVQARNYWDDAYGTFEGLAYSNVSRREEKKHIELFNKYALPLIIDTPVYSYLYNSDLDSEPKRVGLIYDEAPMEIMQFSGGIDVYSMASLMWKAIQELYYELNLIKGAA</sequence>
<evidence type="ECO:0000259" key="2">
    <source>
        <dbReference type="Pfam" id="PF18994"/>
    </source>
</evidence>
<gene>
    <name evidence="3" type="ORF">BBV17_26335</name>
</gene>
<dbReference type="Proteomes" id="UP000180194">
    <property type="component" value="Unassembled WGS sequence"/>
</dbReference>
<evidence type="ECO:0000313" key="3">
    <source>
        <dbReference type="EMBL" id="OHX43430.1"/>
    </source>
</evidence>
<keyword evidence="4" id="KW-1185">Reference proteome</keyword>
<organism evidence="3 4">
    <name type="scientific">Cytobacillus oceanisediminis</name>
    <dbReference type="NCBI Taxonomy" id="665099"/>
    <lineage>
        <taxon>Bacteria</taxon>
        <taxon>Bacillati</taxon>
        <taxon>Bacillota</taxon>
        <taxon>Bacilli</taxon>
        <taxon>Bacillales</taxon>
        <taxon>Bacillaceae</taxon>
        <taxon>Cytobacillus</taxon>
    </lineage>
</organism>
<evidence type="ECO:0000313" key="4">
    <source>
        <dbReference type="Proteomes" id="UP000180194"/>
    </source>
</evidence>
<dbReference type="InterPro" id="IPR010572">
    <property type="entry name" value="Tail_dom"/>
</dbReference>
<comment type="caution">
    <text evidence="3">The sequence shown here is derived from an EMBL/GenBank/DDBJ whole genome shotgun (WGS) entry which is preliminary data.</text>
</comment>
<proteinExistence type="predicted"/>
<accession>A0ABX3CMA8</accession>
<protein>
    <recommendedName>
        <fullName evidence="5">Phage minor structural protein</fullName>
    </recommendedName>
</protein>
<reference evidence="3 4" key="1">
    <citation type="submission" date="2016-07" db="EMBL/GenBank/DDBJ databases">
        <title>Bacillus oceanisediminis whole genome.</title>
        <authorList>
            <person name="Pal Y."/>
            <person name="Verma A."/>
            <person name="Mual P."/>
            <person name="Srinivasan K."/>
        </authorList>
    </citation>
    <scope>NUCLEOTIDE SEQUENCE [LARGE SCALE GENOMIC DNA]</scope>
    <source>
        <strain evidence="3 4">Bhandara28</strain>
    </source>
</reference>
<feature type="domain" description="Tail spike" evidence="1">
    <location>
        <begin position="82"/>
        <end position="310"/>
    </location>
</feature>
<dbReference type="Gene3D" id="6.20.110.10">
    <property type="match status" value="1"/>
</dbReference>
<dbReference type="NCBIfam" id="TIGR01665">
    <property type="entry name" value="put_anti_recept"/>
    <property type="match status" value="1"/>
</dbReference>
<dbReference type="Gene3D" id="3.55.50.40">
    <property type="match status" value="1"/>
</dbReference>